<keyword evidence="9" id="KW-0066">ATP synthesis</keyword>
<evidence type="ECO:0000256" key="6">
    <source>
        <dbReference type="ARBA" id="ARBA00023065"/>
    </source>
</evidence>
<evidence type="ECO:0000256" key="2">
    <source>
        <dbReference type="ARBA" id="ARBA00004170"/>
    </source>
</evidence>
<keyword evidence="4" id="KW-0813">Transport</keyword>
<comment type="caution">
    <text evidence="10">The sequence shown here is derived from an EMBL/GenBank/DDBJ whole genome shotgun (WGS) entry which is preliminary data.</text>
</comment>
<organism evidence="10 11">
    <name type="scientific">candidate division WWE3 bacterium GW2011_GWF1_42_14</name>
    <dbReference type="NCBI Taxonomy" id="1619138"/>
    <lineage>
        <taxon>Bacteria</taxon>
        <taxon>Katanobacteria</taxon>
    </lineage>
</organism>
<keyword evidence="8" id="KW-0139">CF(1)</keyword>
<dbReference type="GO" id="GO:0045259">
    <property type="term" value="C:proton-transporting ATP synthase complex"/>
    <property type="evidence" value="ECO:0007669"/>
    <property type="project" value="UniProtKB-KW"/>
</dbReference>
<evidence type="ECO:0000256" key="5">
    <source>
        <dbReference type="ARBA" id="ARBA00022781"/>
    </source>
</evidence>
<evidence type="ECO:0000313" key="11">
    <source>
        <dbReference type="Proteomes" id="UP000033847"/>
    </source>
</evidence>
<keyword evidence="6" id="KW-0406">Ion transport</keyword>
<sequence>MSSLKDLKFTIDSHYSMKGLVEVYEEMAASTMREIRDAILANRDYYHHLANLSATVGEDLSLVDGHQNKQALVLFASDEGMYGDIIDKVFALFLHAVKTTANADIFIIGNSGAKLIQTIAPHTKFTLIPVPKSTTEIIKQLFIYRSVQLFFGQFQSIANQTPNTRILTSATIESTKAQWAGDVTVKLKYLYEPSVTHIADVFAKEIFSGVFEQSFQEGELAKNASRILHLDQALTNIEKKLTLDVKRYQTLQKRVSGKKQQTQFSGYRAMQHTRKQYV</sequence>
<evidence type="ECO:0000256" key="3">
    <source>
        <dbReference type="ARBA" id="ARBA00007681"/>
    </source>
</evidence>
<dbReference type="Proteomes" id="UP000033847">
    <property type="component" value="Unassembled WGS sequence"/>
</dbReference>
<evidence type="ECO:0000256" key="7">
    <source>
        <dbReference type="ARBA" id="ARBA00023136"/>
    </source>
</evidence>
<proteinExistence type="inferred from homology"/>
<evidence type="ECO:0000256" key="1">
    <source>
        <dbReference type="ARBA" id="ARBA00003456"/>
    </source>
</evidence>
<dbReference type="SUPFAM" id="SSF52943">
    <property type="entry name" value="ATP synthase (F1-ATPase), gamma subunit"/>
    <property type="match status" value="1"/>
</dbReference>
<gene>
    <name evidence="10" type="ORF">UV00_C0023G0005</name>
</gene>
<reference evidence="10 11" key="1">
    <citation type="journal article" date="2015" name="Nature">
        <title>rRNA introns, odd ribosomes, and small enigmatic genomes across a large radiation of phyla.</title>
        <authorList>
            <person name="Brown C.T."/>
            <person name="Hug L.A."/>
            <person name="Thomas B.C."/>
            <person name="Sharon I."/>
            <person name="Castelle C.J."/>
            <person name="Singh A."/>
            <person name="Wilkins M.J."/>
            <person name="Williams K.H."/>
            <person name="Banfield J.F."/>
        </authorList>
    </citation>
    <scope>NUCLEOTIDE SEQUENCE [LARGE SCALE GENOMIC DNA]</scope>
</reference>
<keyword evidence="7" id="KW-0472">Membrane</keyword>
<comment type="function">
    <text evidence="1">Produces ATP from ADP in the presence of a proton gradient across the membrane. The gamma chain is believed to be important in regulating ATPase activity and the flow of protons through the CF(0) complex.</text>
</comment>
<evidence type="ECO:0000256" key="9">
    <source>
        <dbReference type="ARBA" id="ARBA00023310"/>
    </source>
</evidence>
<dbReference type="GO" id="GO:0046933">
    <property type="term" value="F:proton-transporting ATP synthase activity, rotational mechanism"/>
    <property type="evidence" value="ECO:0007669"/>
    <property type="project" value="InterPro"/>
</dbReference>
<dbReference type="AlphaFoldDB" id="A0A0G0YJA7"/>
<keyword evidence="5" id="KW-0375">Hydrogen ion transport</keyword>
<dbReference type="InterPro" id="IPR035968">
    <property type="entry name" value="ATP_synth_F1_ATPase_gsu"/>
</dbReference>
<evidence type="ECO:0000256" key="4">
    <source>
        <dbReference type="ARBA" id="ARBA00022448"/>
    </source>
</evidence>
<accession>A0A0G0YJA7</accession>
<comment type="subcellular location">
    <subcellularLocation>
        <location evidence="2">Membrane</location>
        <topology evidence="2">Peripheral membrane protein</topology>
    </subcellularLocation>
</comment>
<name>A0A0G0YJA7_UNCKA</name>
<evidence type="ECO:0008006" key="12">
    <source>
        <dbReference type="Google" id="ProtNLM"/>
    </source>
</evidence>
<evidence type="ECO:0000256" key="8">
    <source>
        <dbReference type="ARBA" id="ARBA00023196"/>
    </source>
</evidence>
<protein>
    <recommendedName>
        <fullName evidence="12">ATP synthase gamma chain</fullName>
    </recommendedName>
</protein>
<comment type="similarity">
    <text evidence="3">Belongs to the ATPase gamma chain family.</text>
</comment>
<dbReference type="InterPro" id="IPR000131">
    <property type="entry name" value="ATP_synth_F1_gsu"/>
</dbReference>
<dbReference type="Pfam" id="PF00231">
    <property type="entry name" value="ATP-synt"/>
    <property type="match status" value="1"/>
</dbReference>
<dbReference type="Gene3D" id="3.40.1380.10">
    <property type="match status" value="1"/>
</dbReference>
<dbReference type="EMBL" id="LCCU01000023">
    <property type="protein sequence ID" value="KKS36684.1"/>
    <property type="molecule type" value="Genomic_DNA"/>
</dbReference>
<evidence type="ECO:0000313" key="10">
    <source>
        <dbReference type="EMBL" id="KKS36684.1"/>
    </source>
</evidence>